<evidence type="ECO:0000256" key="1">
    <source>
        <dbReference type="SAM" id="MobiDB-lite"/>
    </source>
</evidence>
<feature type="transmembrane region" description="Helical" evidence="2">
    <location>
        <begin position="85"/>
        <end position="107"/>
    </location>
</feature>
<organism evidence="3 4">
    <name type="scientific">Frankia nepalensis</name>
    <dbReference type="NCBI Taxonomy" id="1836974"/>
    <lineage>
        <taxon>Bacteria</taxon>
        <taxon>Bacillati</taxon>
        <taxon>Actinomycetota</taxon>
        <taxon>Actinomycetes</taxon>
        <taxon>Frankiales</taxon>
        <taxon>Frankiaceae</taxon>
        <taxon>Frankia</taxon>
    </lineage>
</organism>
<sequence>MSPLRAAGATRQADAAWAAAHAAPDPAVDGADRAADGLAPGRDPSGRFARGVPPRLWGGLLLAGFGTIAAIQPGPEARPPTQPPWADAASAVTVVLLLASAAALLAGRRWAFGPASYAAGGLTVLSALCPTWQHHQVGAWWVAQSVISAALLAGSLYARSQKAGDVLVGGCAREAVR</sequence>
<feature type="transmembrane region" description="Helical" evidence="2">
    <location>
        <begin position="114"/>
        <end position="133"/>
    </location>
</feature>
<protein>
    <submittedName>
        <fullName evidence="3">Uncharacterized protein</fullName>
    </submittedName>
</protein>
<dbReference type="RefSeq" id="WP_203002696.1">
    <property type="nucleotide sequence ID" value="NZ_JADWYU010000197.1"/>
</dbReference>
<feature type="transmembrane region" description="Helical" evidence="2">
    <location>
        <begin position="56"/>
        <end position="73"/>
    </location>
</feature>
<evidence type="ECO:0000256" key="2">
    <source>
        <dbReference type="SAM" id="Phobius"/>
    </source>
</evidence>
<dbReference type="AlphaFoldDB" id="A0A937RAL8"/>
<keyword evidence="4" id="KW-1185">Reference proteome</keyword>
<evidence type="ECO:0000313" key="4">
    <source>
        <dbReference type="Proteomes" id="UP000604475"/>
    </source>
</evidence>
<comment type="caution">
    <text evidence="3">The sequence shown here is derived from an EMBL/GenBank/DDBJ whole genome shotgun (WGS) entry which is preliminary data.</text>
</comment>
<accession>A0A937RAL8</accession>
<reference evidence="3" key="1">
    <citation type="submission" date="2020-12" db="EMBL/GenBank/DDBJ databases">
        <title>Genomic characterization of non-nitrogen-fixing Frankia strains.</title>
        <authorList>
            <person name="Carlos-Shanley C."/>
            <person name="Guerra T."/>
            <person name="Hahn D."/>
        </authorList>
    </citation>
    <scope>NUCLEOTIDE SEQUENCE</scope>
    <source>
        <strain evidence="3">CN6</strain>
    </source>
</reference>
<dbReference type="Proteomes" id="UP000604475">
    <property type="component" value="Unassembled WGS sequence"/>
</dbReference>
<dbReference type="EMBL" id="JAEACQ010000153">
    <property type="protein sequence ID" value="MBL7626945.1"/>
    <property type="molecule type" value="Genomic_DNA"/>
</dbReference>
<gene>
    <name evidence="3" type="ORF">I7412_07155</name>
</gene>
<evidence type="ECO:0000313" key="3">
    <source>
        <dbReference type="EMBL" id="MBL7626945.1"/>
    </source>
</evidence>
<keyword evidence="2" id="KW-0812">Transmembrane</keyword>
<name>A0A937RAL8_9ACTN</name>
<proteinExistence type="predicted"/>
<keyword evidence="2" id="KW-1133">Transmembrane helix</keyword>
<keyword evidence="2" id="KW-0472">Membrane</keyword>
<feature type="transmembrane region" description="Helical" evidence="2">
    <location>
        <begin position="139"/>
        <end position="158"/>
    </location>
</feature>
<feature type="region of interest" description="Disordered" evidence="1">
    <location>
        <begin position="26"/>
        <end position="47"/>
    </location>
</feature>